<organism evidence="2 3">
    <name type="scientific">Solitalea longa</name>
    <dbReference type="NCBI Taxonomy" id="2079460"/>
    <lineage>
        <taxon>Bacteria</taxon>
        <taxon>Pseudomonadati</taxon>
        <taxon>Bacteroidota</taxon>
        <taxon>Sphingobacteriia</taxon>
        <taxon>Sphingobacteriales</taxon>
        <taxon>Sphingobacteriaceae</taxon>
        <taxon>Solitalea</taxon>
    </lineage>
</organism>
<evidence type="ECO:0000313" key="2">
    <source>
        <dbReference type="EMBL" id="POY36325.1"/>
    </source>
</evidence>
<sequence>MKKHLLQIVFILLFISGSAYAQKYMPPPNNDTFKETVKGVTYVYAEGYVTVTNNSGHDLAVLTIQSEYNGEKSVNGIVFFEDIPAGGTQKQKVEFTLDSDESKVDYKTLKPELLVFSYLKAVRD</sequence>
<proteinExistence type="predicted"/>
<protein>
    <submittedName>
        <fullName evidence="2">Uncharacterized protein</fullName>
    </submittedName>
</protein>
<dbReference type="EMBL" id="PQVF01000007">
    <property type="protein sequence ID" value="POY36325.1"/>
    <property type="molecule type" value="Genomic_DNA"/>
</dbReference>
<comment type="caution">
    <text evidence="2">The sequence shown here is derived from an EMBL/GenBank/DDBJ whole genome shotgun (WGS) entry which is preliminary data.</text>
</comment>
<gene>
    <name evidence="2" type="ORF">C3K47_11285</name>
</gene>
<feature type="signal peptide" evidence="1">
    <location>
        <begin position="1"/>
        <end position="21"/>
    </location>
</feature>
<evidence type="ECO:0000313" key="3">
    <source>
        <dbReference type="Proteomes" id="UP000236893"/>
    </source>
</evidence>
<keyword evidence="1" id="KW-0732">Signal</keyword>
<accession>A0A2S5A188</accession>
<keyword evidence="3" id="KW-1185">Reference proteome</keyword>
<feature type="chain" id="PRO_5015759101" evidence="1">
    <location>
        <begin position="22"/>
        <end position="124"/>
    </location>
</feature>
<dbReference type="RefSeq" id="WP_103789243.1">
    <property type="nucleotide sequence ID" value="NZ_PQVF01000007.1"/>
</dbReference>
<dbReference type="AlphaFoldDB" id="A0A2S5A188"/>
<reference evidence="2 3" key="1">
    <citation type="submission" date="2018-01" db="EMBL/GenBank/DDBJ databases">
        <authorList>
            <person name="Gaut B.S."/>
            <person name="Morton B.R."/>
            <person name="Clegg M.T."/>
            <person name="Duvall M.R."/>
        </authorList>
    </citation>
    <scope>NUCLEOTIDE SEQUENCE [LARGE SCALE GENOMIC DNA]</scope>
    <source>
        <strain evidence="2 3">HR-AV</strain>
    </source>
</reference>
<name>A0A2S5A188_9SPHI</name>
<evidence type="ECO:0000256" key="1">
    <source>
        <dbReference type="SAM" id="SignalP"/>
    </source>
</evidence>
<dbReference type="Proteomes" id="UP000236893">
    <property type="component" value="Unassembled WGS sequence"/>
</dbReference>